<gene>
    <name evidence="22" type="ORF">P7K49_011184</name>
</gene>
<dbReference type="InterPro" id="IPR051051">
    <property type="entry name" value="E3_ubiq-ligase_TRIM/RNF"/>
</dbReference>
<evidence type="ECO:0000259" key="20">
    <source>
        <dbReference type="PROSITE" id="PS50089"/>
    </source>
</evidence>
<sequence length="518" mass="57258">MAGLGPGPAVPVWLVEDDLGCIICQGLLDWPATLPCGHSFCRRCLESLWGARGAGGRWACPTCREVAAQQPRLRKNTLLQDLADKYRRAAEAGPDWAPSPGPGSSAVPRPRRRGTQELNFAVLKVQVQKSITEVGQELTELGERLVDIVRSLQSQRPLSESGPDNELSILGKLKDAVSLNLLSFSSLPDMDDWTFGMLETFSSGVDLSMAFPKLVTSDAAAGKIKDILHDLEEIQEKLRENFSWKEAPEAQTQSELILFIGGGLNVEVGGNGEVLHGFVLWGQDPRVQLHYHCGVGNQSISACPSIEGSRLQRQSRLRLYTQEHSEATFEHLCCGHQLQPTAWAINPTFNLKSLSCSLEVSRDFHTVTVSPRPQPYCGSCERFSTSQVLCSQALSSGKHYWEVDTRNCSHWAVGVASWEMDRDQVLGRTTDSCCVEWKGTNQLSAWHMVKETVLGSDRPGVVGIWLNLEEGKLAFYSVDNQEKLLYECTISASSPLHPAFWLYGLHPGNYLIIKQVKV</sequence>
<dbReference type="EC" id="2.3.2.27" evidence="4"/>
<dbReference type="Gene3D" id="2.60.120.920">
    <property type="match status" value="1"/>
</dbReference>
<keyword evidence="7" id="KW-0399">Innate immunity</keyword>
<keyword evidence="10 18" id="KW-0863">Zinc-finger</keyword>
<evidence type="ECO:0000259" key="21">
    <source>
        <dbReference type="PROSITE" id="PS50188"/>
    </source>
</evidence>
<proteinExistence type="inferred from homology"/>
<dbReference type="Proteomes" id="UP001266305">
    <property type="component" value="Unassembled WGS sequence"/>
</dbReference>
<dbReference type="InterPro" id="IPR013083">
    <property type="entry name" value="Znf_RING/FYVE/PHD"/>
</dbReference>
<dbReference type="CDD" id="cd16604">
    <property type="entry name" value="RING-HC_TRIM47-like_C-IV"/>
    <property type="match status" value="1"/>
</dbReference>
<feature type="domain" description="B30.2/SPRY" evidence="21">
    <location>
        <begin position="327"/>
        <end position="518"/>
    </location>
</feature>
<comment type="similarity">
    <text evidence="3">Belongs to the TRIM/RBCC family.</text>
</comment>
<evidence type="ECO:0000256" key="1">
    <source>
        <dbReference type="ARBA" id="ARBA00000900"/>
    </source>
</evidence>
<protein>
    <recommendedName>
        <fullName evidence="5">Tripartite motif-containing protein 5</fullName>
        <ecNumber evidence="4">2.3.2.27</ecNumber>
    </recommendedName>
    <alternativeName>
        <fullName evidence="17">RING-type E3 ubiquitin transferase TRIM5</fullName>
    </alternativeName>
    <alternativeName>
        <fullName evidence="16">TRIM5alpha</fullName>
    </alternativeName>
</protein>
<reference evidence="22 23" key="1">
    <citation type="submission" date="2023-05" db="EMBL/GenBank/DDBJ databases">
        <title>B98-5 Cell Line De Novo Hybrid Assembly: An Optical Mapping Approach.</title>
        <authorList>
            <person name="Kananen K."/>
            <person name="Auerbach J.A."/>
            <person name="Kautto E."/>
            <person name="Blachly J.S."/>
        </authorList>
    </citation>
    <scope>NUCLEOTIDE SEQUENCE [LARGE SCALE GENOMIC DNA]</scope>
    <source>
        <strain evidence="22">B95-8</strain>
        <tissue evidence="22">Cell line</tissue>
    </source>
</reference>
<dbReference type="InterPro" id="IPR027370">
    <property type="entry name" value="Znf-RING_euk"/>
</dbReference>
<organism evidence="22 23">
    <name type="scientific">Saguinus oedipus</name>
    <name type="common">Cotton-top tamarin</name>
    <name type="synonym">Oedipomidas oedipus</name>
    <dbReference type="NCBI Taxonomy" id="9490"/>
    <lineage>
        <taxon>Eukaryota</taxon>
        <taxon>Metazoa</taxon>
        <taxon>Chordata</taxon>
        <taxon>Craniata</taxon>
        <taxon>Vertebrata</taxon>
        <taxon>Euteleostomi</taxon>
        <taxon>Mammalia</taxon>
        <taxon>Eutheria</taxon>
        <taxon>Euarchontoglires</taxon>
        <taxon>Primates</taxon>
        <taxon>Haplorrhini</taxon>
        <taxon>Platyrrhini</taxon>
        <taxon>Cebidae</taxon>
        <taxon>Callitrichinae</taxon>
        <taxon>Saguinus</taxon>
    </lineage>
</organism>
<comment type="subcellular location">
    <subcellularLocation>
        <location evidence="2">Cytoplasm</location>
    </subcellularLocation>
</comment>
<evidence type="ECO:0000256" key="2">
    <source>
        <dbReference type="ARBA" id="ARBA00004496"/>
    </source>
</evidence>
<evidence type="ECO:0000256" key="14">
    <source>
        <dbReference type="ARBA" id="ARBA00023006"/>
    </source>
</evidence>
<keyword evidence="15" id="KW-0051">Antiviral defense</keyword>
<evidence type="ECO:0000256" key="4">
    <source>
        <dbReference type="ARBA" id="ARBA00012483"/>
    </source>
</evidence>
<dbReference type="SMART" id="SM00449">
    <property type="entry name" value="SPRY"/>
    <property type="match status" value="1"/>
</dbReference>
<dbReference type="InterPro" id="IPR043136">
    <property type="entry name" value="B30.2/SPRY_sf"/>
</dbReference>
<feature type="compositionally biased region" description="Low complexity" evidence="19">
    <location>
        <begin position="92"/>
        <end position="108"/>
    </location>
</feature>
<evidence type="ECO:0000256" key="13">
    <source>
        <dbReference type="ARBA" id="ARBA00022859"/>
    </source>
</evidence>
<accession>A0ABQ9VPX7</accession>
<keyword evidence="23" id="KW-1185">Reference proteome</keyword>
<evidence type="ECO:0000256" key="6">
    <source>
        <dbReference type="ARBA" id="ARBA00022490"/>
    </source>
</evidence>
<comment type="catalytic activity">
    <reaction evidence="1">
        <text>S-ubiquitinyl-[E2 ubiquitin-conjugating enzyme]-L-cysteine + [acceptor protein]-L-lysine = [E2 ubiquitin-conjugating enzyme]-L-cysteine + N(6)-ubiquitinyl-[acceptor protein]-L-lysine.</text>
        <dbReference type="EC" id="2.3.2.27"/>
    </reaction>
</comment>
<name>A0ABQ9VPX7_SAGOE</name>
<evidence type="ECO:0000256" key="8">
    <source>
        <dbReference type="ARBA" id="ARBA00022679"/>
    </source>
</evidence>
<keyword evidence="12" id="KW-0832">Ubl conjugation</keyword>
<evidence type="ECO:0000313" key="23">
    <source>
        <dbReference type="Proteomes" id="UP001266305"/>
    </source>
</evidence>
<feature type="region of interest" description="Disordered" evidence="19">
    <location>
        <begin position="90"/>
        <end position="111"/>
    </location>
</feature>
<dbReference type="Pfam" id="PF00622">
    <property type="entry name" value="SPRY"/>
    <property type="match status" value="1"/>
</dbReference>
<comment type="caution">
    <text evidence="22">The sequence shown here is derived from an EMBL/GenBank/DDBJ whole genome shotgun (WGS) entry which is preliminary data.</text>
</comment>
<keyword evidence="9" id="KW-0479">Metal-binding</keyword>
<evidence type="ECO:0000256" key="7">
    <source>
        <dbReference type="ARBA" id="ARBA00022588"/>
    </source>
</evidence>
<dbReference type="PROSITE" id="PS00518">
    <property type="entry name" value="ZF_RING_1"/>
    <property type="match status" value="1"/>
</dbReference>
<dbReference type="CDD" id="cd12902">
    <property type="entry name" value="SPRY_PRY_RNF135"/>
    <property type="match status" value="1"/>
</dbReference>
<dbReference type="InterPro" id="IPR013320">
    <property type="entry name" value="ConA-like_dom_sf"/>
</dbReference>
<evidence type="ECO:0000256" key="15">
    <source>
        <dbReference type="ARBA" id="ARBA00023118"/>
    </source>
</evidence>
<keyword evidence="13" id="KW-0391">Immunity</keyword>
<keyword evidence="14" id="KW-0072">Autophagy</keyword>
<dbReference type="InterPro" id="IPR017907">
    <property type="entry name" value="Znf_RING_CS"/>
</dbReference>
<evidence type="ECO:0000256" key="9">
    <source>
        <dbReference type="ARBA" id="ARBA00022723"/>
    </source>
</evidence>
<dbReference type="Pfam" id="PF13445">
    <property type="entry name" value="zf-RING_UBOX"/>
    <property type="match status" value="1"/>
</dbReference>
<evidence type="ECO:0000313" key="22">
    <source>
        <dbReference type="EMBL" id="KAK2111438.1"/>
    </source>
</evidence>
<dbReference type="Gene3D" id="3.30.40.10">
    <property type="entry name" value="Zinc/RING finger domain, C3HC4 (zinc finger)"/>
    <property type="match status" value="1"/>
</dbReference>
<evidence type="ECO:0000256" key="3">
    <source>
        <dbReference type="ARBA" id="ARBA00008518"/>
    </source>
</evidence>
<evidence type="ECO:0000256" key="5">
    <source>
        <dbReference type="ARBA" id="ARBA00014825"/>
    </source>
</evidence>
<dbReference type="EMBL" id="JASSZA010000005">
    <property type="protein sequence ID" value="KAK2111438.1"/>
    <property type="molecule type" value="Genomic_DNA"/>
</dbReference>
<evidence type="ECO:0000256" key="18">
    <source>
        <dbReference type="PROSITE-ProRule" id="PRU00175"/>
    </source>
</evidence>
<dbReference type="InterPro" id="IPR042723">
    <property type="entry name" value="RNF135_SPRY_PRY_dom"/>
</dbReference>
<keyword evidence="6" id="KW-0963">Cytoplasm</keyword>
<dbReference type="PANTHER" id="PTHR25465:SF41">
    <property type="entry name" value="E3 UBIQUITIN-PROTEIN LIGASE RNF135"/>
    <property type="match status" value="1"/>
</dbReference>
<dbReference type="SUPFAM" id="SSF57850">
    <property type="entry name" value="RING/U-box"/>
    <property type="match status" value="1"/>
</dbReference>
<evidence type="ECO:0000256" key="19">
    <source>
        <dbReference type="SAM" id="MobiDB-lite"/>
    </source>
</evidence>
<evidence type="ECO:0000256" key="10">
    <source>
        <dbReference type="ARBA" id="ARBA00022771"/>
    </source>
</evidence>
<evidence type="ECO:0000256" key="16">
    <source>
        <dbReference type="ARBA" id="ARBA00032496"/>
    </source>
</evidence>
<dbReference type="PRINTS" id="PR01407">
    <property type="entry name" value="BUTYPHLNCDUF"/>
</dbReference>
<dbReference type="PANTHER" id="PTHR25465">
    <property type="entry name" value="B-BOX DOMAIN CONTAINING"/>
    <property type="match status" value="1"/>
</dbReference>
<evidence type="ECO:0000256" key="11">
    <source>
        <dbReference type="ARBA" id="ARBA00022833"/>
    </source>
</evidence>
<dbReference type="SMART" id="SM00184">
    <property type="entry name" value="RING"/>
    <property type="match status" value="1"/>
</dbReference>
<dbReference type="InterPro" id="IPR003879">
    <property type="entry name" value="Butyrophylin_SPRY"/>
</dbReference>
<evidence type="ECO:0000256" key="17">
    <source>
        <dbReference type="ARBA" id="ARBA00033283"/>
    </source>
</evidence>
<dbReference type="PROSITE" id="PS50089">
    <property type="entry name" value="ZF_RING_2"/>
    <property type="match status" value="1"/>
</dbReference>
<dbReference type="PROSITE" id="PS50188">
    <property type="entry name" value="B302_SPRY"/>
    <property type="match status" value="1"/>
</dbReference>
<dbReference type="SUPFAM" id="SSF49899">
    <property type="entry name" value="Concanavalin A-like lectins/glucanases"/>
    <property type="match status" value="1"/>
</dbReference>
<feature type="domain" description="RING-type" evidence="20">
    <location>
        <begin position="21"/>
        <end position="64"/>
    </location>
</feature>
<keyword evidence="8" id="KW-0808">Transferase</keyword>
<evidence type="ECO:0000256" key="12">
    <source>
        <dbReference type="ARBA" id="ARBA00022843"/>
    </source>
</evidence>
<dbReference type="InterPro" id="IPR001870">
    <property type="entry name" value="B30.2/SPRY"/>
</dbReference>
<dbReference type="InterPro" id="IPR003877">
    <property type="entry name" value="SPRY_dom"/>
</dbReference>
<dbReference type="InterPro" id="IPR001841">
    <property type="entry name" value="Znf_RING"/>
</dbReference>
<keyword evidence="11" id="KW-0862">Zinc</keyword>